<dbReference type="Gene3D" id="6.10.140.2010">
    <property type="match status" value="1"/>
</dbReference>
<keyword evidence="1" id="KW-0175">Coiled coil</keyword>
<accession>A0A0W0R3X2</accession>
<dbReference type="OrthoDB" id="5653092at2"/>
<feature type="region of interest" description="Disordered" evidence="2">
    <location>
        <begin position="551"/>
        <end position="576"/>
    </location>
</feature>
<feature type="compositionally biased region" description="Polar residues" evidence="2">
    <location>
        <begin position="1"/>
        <end position="10"/>
    </location>
</feature>
<feature type="domain" description="LidA long coiled-coil" evidence="3">
    <location>
        <begin position="249"/>
        <end position="424"/>
    </location>
</feature>
<reference evidence="4 5" key="1">
    <citation type="submission" date="2015-11" db="EMBL/GenBank/DDBJ databases">
        <title>Identification of large and diverse effector repertoires of 38 Legionella species.</title>
        <authorList>
            <person name="Burstein D."/>
            <person name="Amaro F."/>
            <person name="Zusman T."/>
            <person name="Lifshitz Z."/>
            <person name="Cohen O."/>
            <person name="Gilbert J.A."/>
            <person name="Pupko T."/>
            <person name="Shuman H.A."/>
            <person name="Segal G."/>
        </authorList>
    </citation>
    <scope>NUCLEOTIDE SEQUENCE [LARGE SCALE GENOMIC DNA]</scope>
    <source>
        <strain evidence="4 5">1762-AUS-E</strain>
    </source>
</reference>
<organism evidence="4 5">
    <name type="scientific">Legionella adelaidensis</name>
    <dbReference type="NCBI Taxonomy" id="45056"/>
    <lineage>
        <taxon>Bacteria</taxon>
        <taxon>Pseudomonadati</taxon>
        <taxon>Pseudomonadota</taxon>
        <taxon>Gammaproteobacteria</taxon>
        <taxon>Legionellales</taxon>
        <taxon>Legionellaceae</taxon>
        <taxon>Legionella</taxon>
    </lineage>
</organism>
<proteinExistence type="predicted"/>
<keyword evidence="5" id="KW-1185">Reference proteome</keyword>
<dbReference type="AlphaFoldDB" id="A0A0W0R3X2"/>
<evidence type="ECO:0000256" key="1">
    <source>
        <dbReference type="SAM" id="Coils"/>
    </source>
</evidence>
<feature type="compositionally biased region" description="Low complexity" evidence="2">
    <location>
        <begin position="459"/>
        <end position="469"/>
    </location>
</feature>
<dbReference type="RefSeq" id="WP_058461503.1">
    <property type="nucleotide sequence ID" value="NZ_CAAAHS010000004.1"/>
</dbReference>
<feature type="coiled-coil region" evidence="1">
    <location>
        <begin position="395"/>
        <end position="429"/>
    </location>
</feature>
<dbReference type="InterPro" id="IPR041463">
    <property type="entry name" value="LidA_long_CC"/>
</dbReference>
<dbReference type="Proteomes" id="UP000054859">
    <property type="component" value="Unassembled WGS sequence"/>
</dbReference>
<feature type="coiled-coil region" evidence="1">
    <location>
        <begin position="96"/>
        <end position="158"/>
    </location>
</feature>
<feature type="region of interest" description="Disordered" evidence="2">
    <location>
        <begin position="433"/>
        <end position="469"/>
    </location>
</feature>
<dbReference type="PATRIC" id="fig|45056.6.peg.442"/>
<dbReference type="Pfam" id="PF18641">
    <property type="entry name" value="LidA_Long_CC"/>
    <property type="match status" value="1"/>
</dbReference>
<sequence length="576" mass="64689">MTKHSPTPRTQHNEIRVHNPKGEKVELTLPRLEAWFASVEKNNTPAAAIRAEQNNPYLATIFVSRFGLKDSNDVLTFLKSPAGESTVSLIEHELALQAEQEEERQFELREAEARDRRIRAFLLMGLLYDKKAEAKDLLSRIQEQIDKFIHELDEDKAKENKKLIDSYDRESLLNKQFEAYHEASGALEAKLNAKLSEAEKLEKELAHWDKQNQAMNVKYNAYHDHLDTLHAELSEFGDLSNETGLEKINVRSIEDKILGLSKQLDADAAEISRLLESENEEDLLAARELLNQSNARNLQLGTLKDMLDVVNKKSYLVKADGSTASNFAEAEFILPKSKKIIKDGDQYYLVDASKDLKDIQADENLKNQAAKAFQQAKHDLMNVKSLVSKNYHLEKTDHNQTKTNLSERSEKMQQEIDLLAKQLTAVQAARAQASEMIKQGSRANENPAPTLTPSPTTPKPTATPIKATATPAPNYQATTYKHLLLLMKYGPSAESIERLSKGFAARPDMVEAHRMANTLRPGVPIPFQVMQNLLRNIERFGVDATKPNVAGNINPLDKKPSPTAPTPFSMTPKWGG</sequence>
<feature type="region of interest" description="Disordered" evidence="2">
    <location>
        <begin position="1"/>
        <end position="22"/>
    </location>
</feature>
<dbReference type="STRING" id="45056.Lade_0426"/>
<comment type="caution">
    <text evidence="4">The sequence shown here is derived from an EMBL/GenBank/DDBJ whole genome shotgun (WGS) entry which is preliminary data.</text>
</comment>
<feature type="compositionally biased region" description="Basic and acidic residues" evidence="2">
    <location>
        <begin position="11"/>
        <end position="22"/>
    </location>
</feature>
<protein>
    <submittedName>
        <fullName evidence="4">Coiled coil protein</fullName>
    </submittedName>
</protein>
<gene>
    <name evidence="4" type="ORF">Lade_0426</name>
</gene>
<name>A0A0W0R3X2_9GAMM</name>
<feature type="coiled-coil region" evidence="1">
    <location>
        <begin position="184"/>
        <end position="218"/>
    </location>
</feature>
<evidence type="ECO:0000256" key="2">
    <source>
        <dbReference type="SAM" id="MobiDB-lite"/>
    </source>
</evidence>
<evidence type="ECO:0000313" key="5">
    <source>
        <dbReference type="Proteomes" id="UP000054859"/>
    </source>
</evidence>
<dbReference type="EMBL" id="LNKA01000001">
    <property type="protein sequence ID" value="KTC65768.1"/>
    <property type="molecule type" value="Genomic_DNA"/>
</dbReference>
<evidence type="ECO:0000259" key="3">
    <source>
        <dbReference type="Pfam" id="PF18641"/>
    </source>
</evidence>
<evidence type="ECO:0000313" key="4">
    <source>
        <dbReference type="EMBL" id="KTC65768.1"/>
    </source>
</evidence>